<accession>A0A7U7G4N7</accession>
<proteinExistence type="predicted"/>
<protein>
    <recommendedName>
        <fullName evidence="3">Glycosyltransferase</fullName>
    </recommendedName>
</protein>
<evidence type="ECO:0000313" key="1">
    <source>
        <dbReference type="EMBL" id="CDG33044.1"/>
    </source>
</evidence>
<dbReference type="EMBL" id="CBLY010000002">
    <property type="protein sequence ID" value="CDG33044.1"/>
    <property type="molecule type" value="Genomic_DNA"/>
</dbReference>
<name>A0A7U7G4N7_9PROT</name>
<reference evidence="1 2" key="2">
    <citation type="journal article" date="2014" name="PLoS ONE">
        <title>Evolution of mitochondria reconstructed from the energy metabolism of living bacteria.</title>
        <authorList>
            <person name="Degli Esposti M."/>
            <person name="Chouaia B."/>
            <person name="Comandatore F."/>
            <person name="Crotti E."/>
            <person name="Sassera D."/>
            <person name="Lievens P.M."/>
            <person name="Daffonchio D."/>
            <person name="Bandi C."/>
        </authorList>
    </citation>
    <scope>NUCLEOTIDE SEQUENCE [LARGE SCALE GENOMIC DNA]</scope>
    <source>
        <strain evidence="2">AM169</strain>
    </source>
</reference>
<dbReference type="Gene3D" id="3.40.50.2000">
    <property type="entry name" value="Glycogen Phosphorylase B"/>
    <property type="match status" value="1"/>
</dbReference>
<comment type="caution">
    <text evidence="1">The sequence shown here is derived from an EMBL/GenBank/DDBJ whole genome shotgun (WGS) entry which is preliminary data.</text>
</comment>
<evidence type="ECO:0008006" key="3">
    <source>
        <dbReference type="Google" id="ProtNLM"/>
    </source>
</evidence>
<sequence>MVQGMKKGSMMAGAEQHGRVEDGSHEAGQIALTPQEVTACCQQLVARGEGDQAVSLAIQIAQGTQDVALILAAGLFLVRFTPRHEVVIAVFRKALLLMPEAEPAMASMRGEVKIFLAGALMVAGEREEAMALFMDVARTLPEHRVLVGEHLSMALLEAGLADQAEQVLLAWLADGPPSVSLYNNMGCALGRLNRSRDALAYYRRGMELSSRHEAVSFGYAIALLKAGEYEEGFARYVRRVPRIPSLNCWFYQDLPRLTNDVPLEGRHLLFYQEQGLGDTIQFIRFLPEIVRRAGRVTLAVLPSLARLLRESYPMVQVCLITELLDHPERVAEYDFSCPIPDLPYLCHLRHVADIPAFSPYLEVPVRRREHFARLVEQAVAQGGRAGGRSPAGRRLRVGLVWAGDSRSSAQDVAADRRRSSSFAEMMEAFGPVEADLFSLQYGDRRGELEPVEGQGAVVHDLMGHVQDMADTAALMESLDLVISVDTAPLHLAGALGREVWLVSRWDACWRWGDEGDRTPWYPTMHIFRAQELSLAPVLKDVAVSLRRRIAEG</sequence>
<organism evidence="1 2">
    <name type="scientific">Parasaccharibacter apium</name>
    <dbReference type="NCBI Taxonomy" id="1510841"/>
    <lineage>
        <taxon>Bacteria</taxon>
        <taxon>Pseudomonadati</taxon>
        <taxon>Pseudomonadota</taxon>
        <taxon>Alphaproteobacteria</taxon>
        <taxon>Acetobacterales</taxon>
        <taxon>Acetobacteraceae</taxon>
        <taxon>Parasaccharibacter</taxon>
    </lineage>
</organism>
<gene>
    <name evidence="1" type="ORF">SACS_0306</name>
</gene>
<evidence type="ECO:0000313" key="2">
    <source>
        <dbReference type="Proteomes" id="UP000027590"/>
    </source>
</evidence>
<dbReference type="Proteomes" id="UP000027590">
    <property type="component" value="Unassembled WGS sequence"/>
</dbReference>
<dbReference type="SUPFAM" id="SSF53756">
    <property type="entry name" value="UDP-Glycosyltransferase/glycogen phosphorylase"/>
    <property type="match status" value="1"/>
</dbReference>
<dbReference type="SUPFAM" id="SSF48452">
    <property type="entry name" value="TPR-like"/>
    <property type="match status" value="1"/>
</dbReference>
<dbReference type="Pfam" id="PF13429">
    <property type="entry name" value="TPR_15"/>
    <property type="match status" value="1"/>
</dbReference>
<dbReference type="AlphaFoldDB" id="A0A7U7G4N7"/>
<dbReference type="InterPro" id="IPR011990">
    <property type="entry name" value="TPR-like_helical_dom_sf"/>
</dbReference>
<reference evidence="1 2" key="1">
    <citation type="journal article" date="2014" name="Genome Biol. Evol.">
        <title>Acetic acid bacteria genomes reveal functional traits for adaptation to life in insect guts.</title>
        <authorList>
            <person name="Chouaia B."/>
            <person name="Gaiarsa S."/>
            <person name="Crotti E."/>
            <person name="Comandatore F."/>
            <person name="Degli Esposti M."/>
            <person name="Ricci I."/>
            <person name="Alma A."/>
            <person name="Favia G."/>
            <person name="Bandi C."/>
            <person name="Daffonchio D."/>
        </authorList>
    </citation>
    <scope>NUCLEOTIDE SEQUENCE [LARGE SCALE GENOMIC DNA]</scope>
    <source>
        <strain evidence="2">AM169</strain>
    </source>
</reference>
<dbReference type="Gene3D" id="1.25.40.10">
    <property type="entry name" value="Tetratricopeptide repeat domain"/>
    <property type="match status" value="1"/>
</dbReference>